<organism evidence="5 6">
    <name type="scientific">Ruminococcus hominis</name>
    <dbReference type="NCBI Taxonomy" id="2763065"/>
    <lineage>
        <taxon>Bacteria</taxon>
        <taxon>Bacillati</taxon>
        <taxon>Bacillota</taxon>
        <taxon>Clostridia</taxon>
        <taxon>Eubacteriales</taxon>
        <taxon>Oscillospiraceae</taxon>
        <taxon>Ruminococcus</taxon>
    </lineage>
</organism>
<dbReference type="RefSeq" id="WP_118724222.1">
    <property type="nucleotide sequence ID" value="NZ_JACOPE010000001.1"/>
</dbReference>
<name>A0ABR7GBN9_9FIRM</name>
<keyword evidence="3 4" id="KW-0326">Glycosidase</keyword>
<dbReference type="CDD" id="cd18826">
    <property type="entry name" value="GH43_CtGH43-like"/>
    <property type="match status" value="1"/>
</dbReference>
<comment type="similarity">
    <text evidence="1 4">Belongs to the glycosyl hydrolase 43 family.</text>
</comment>
<gene>
    <name evidence="5" type="ORF">H8S40_11555</name>
</gene>
<dbReference type="Proteomes" id="UP000631576">
    <property type="component" value="Unassembled WGS sequence"/>
</dbReference>
<dbReference type="PANTHER" id="PTHR22925:SF3">
    <property type="entry name" value="GLYCOSYL HYDROLASE FAMILY PROTEIN 43"/>
    <property type="match status" value="1"/>
</dbReference>
<dbReference type="Gene3D" id="2.115.10.20">
    <property type="entry name" value="Glycosyl hydrolase domain, family 43"/>
    <property type="match status" value="1"/>
</dbReference>
<sequence length="350" mass="40658">MYDSFHPGQIWLDQEGKRIQAHGGSVFYLDGVYYWYGENKEKTTGDNNIWHWGVRCYASTDLYNWEDKGIIIPPAPDDLRSSLHPSSQMDRPHIIYNKETQKFVCWLKIMHKDGSQTVTVLTAEHILGPYEKVRENLRPLNMNAGDFDLVVADDGKAYYYFERVHSETICADLTADYTDVTGYYSTHFPHPYPPYVREATAHFYRNGKHYLATSGTTGYLPNPSEIAVADTWHGPYRVLGNLHPADNSDTSYHSQISSIFKVEGKKDLYIAVADRWMPKHMALDYNKYSKIFENRFNPNATEQIEVDDTLLKCILDKNTSVADYVWLPILFNGERPYIDWKESWKIEDYE</sequence>
<evidence type="ECO:0000256" key="3">
    <source>
        <dbReference type="ARBA" id="ARBA00023295"/>
    </source>
</evidence>
<reference evidence="5 6" key="1">
    <citation type="submission" date="2020-08" db="EMBL/GenBank/DDBJ databases">
        <title>Genome public.</title>
        <authorList>
            <person name="Liu C."/>
            <person name="Sun Q."/>
        </authorList>
    </citation>
    <scope>NUCLEOTIDE SEQUENCE [LARGE SCALE GENOMIC DNA]</scope>
    <source>
        <strain evidence="5 6">NSJ-13</strain>
    </source>
</reference>
<comment type="caution">
    <text evidence="5">The sequence shown here is derived from an EMBL/GenBank/DDBJ whole genome shotgun (WGS) entry which is preliminary data.</text>
</comment>
<evidence type="ECO:0000256" key="2">
    <source>
        <dbReference type="ARBA" id="ARBA00022801"/>
    </source>
</evidence>
<dbReference type="InterPro" id="IPR023296">
    <property type="entry name" value="Glyco_hydro_beta-prop_sf"/>
</dbReference>
<evidence type="ECO:0000313" key="5">
    <source>
        <dbReference type="EMBL" id="MBC5684186.1"/>
    </source>
</evidence>
<evidence type="ECO:0000256" key="1">
    <source>
        <dbReference type="ARBA" id="ARBA00009865"/>
    </source>
</evidence>
<dbReference type="SUPFAM" id="SSF75005">
    <property type="entry name" value="Arabinanase/levansucrase/invertase"/>
    <property type="match status" value="1"/>
</dbReference>
<dbReference type="EMBL" id="JACOPE010000001">
    <property type="protein sequence ID" value="MBC5684186.1"/>
    <property type="molecule type" value="Genomic_DNA"/>
</dbReference>
<evidence type="ECO:0000256" key="4">
    <source>
        <dbReference type="RuleBase" id="RU361187"/>
    </source>
</evidence>
<evidence type="ECO:0000313" key="6">
    <source>
        <dbReference type="Proteomes" id="UP000631576"/>
    </source>
</evidence>
<keyword evidence="6" id="KW-1185">Reference proteome</keyword>
<dbReference type="PANTHER" id="PTHR22925">
    <property type="entry name" value="GLYCOSYL HYDROLASE 43 FAMILY MEMBER"/>
    <property type="match status" value="1"/>
</dbReference>
<keyword evidence="2 4" id="KW-0378">Hydrolase</keyword>
<proteinExistence type="inferred from homology"/>
<dbReference type="Pfam" id="PF04616">
    <property type="entry name" value="Glyco_hydro_43"/>
    <property type="match status" value="1"/>
</dbReference>
<accession>A0ABR7GBN9</accession>
<dbReference type="InterPro" id="IPR006710">
    <property type="entry name" value="Glyco_hydro_43"/>
</dbReference>
<protein>
    <submittedName>
        <fullName evidence="5">Family 43 glycosylhydrolase</fullName>
    </submittedName>
</protein>